<name>A0A9P8RGB7_9PEZI</name>
<dbReference type="RefSeq" id="XP_045951987.1">
    <property type="nucleotide sequence ID" value="XM_046100976.1"/>
</dbReference>
<evidence type="ECO:0000256" key="1">
    <source>
        <dbReference type="SAM" id="MobiDB-lite"/>
    </source>
</evidence>
<keyword evidence="3" id="KW-1185">Reference proteome</keyword>
<feature type="compositionally biased region" description="Basic residues" evidence="1">
    <location>
        <begin position="275"/>
        <end position="286"/>
    </location>
</feature>
<dbReference type="AlphaFoldDB" id="A0A9P8RGB7"/>
<comment type="caution">
    <text evidence="2">The sequence shown here is derived from an EMBL/GenBank/DDBJ whole genome shotgun (WGS) entry which is preliminary data.</text>
</comment>
<dbReference type="InterPro" id="IPR025213">
    <property type="entry name" value="Sim4_Fta2"/>
</dbReference>
<accession>A0A9P8RGB7</accession>
<protein>
    <submittedName>
        <fullName evidence="2">Kinetochore Sim4 complex subunit FTA2-domain-containing protein</fullName>
    </submittedName>
</protein>
<sequence length="286" mass="33541">MTTLVPNARGPKLFPFDGDVTNAQFIRILNADEGNEGHSRVFQVLLNKKRYAVKIFKFFKLDDIRPDFFMEEHVISDNVIRHHLDPFFAECRAFGLLVKEGKDDKLAVRCHGYLYLPGSVEQRIEQQFGIYDWNRTQEDNNKPLRAIVKDYIRYKSFDKPSNFAIMRDKVEKLNNMGIYNMDVRKENYLAGRLFDFSVAITIPHLSFSMDFRTQAQILEDSQYDLICFNAMTKRAIEQDDSKKKGRWMNLRSLSKKEDSRQESNQAKSEPLSKNIRSRSRKSNSKK</sequence>
<dbReference type="Proteomes" id="UP000758603">
    <property type="component" value="Unassembled WGS sequence"/>
</dbReference>
<evidence type="ECO:0000313" key="2">
    <source>
        <dbReference type="EMBL" id="KAH6645473.1"/>
    </source>
</evidence>
<gene>
    <name evidence="2" type="ORF">BKA67DRAFT_541692</name>
</gene>
<organism evidence="2 3">
    <name type="scientific">Truncatella angustata</name>
    <dbReference type="NCBI Taxonomy" id="152316"/>
    <lineage>
        <taxon>Eukaryota</taxon>
        <taxon>Fungi</taxon>
        <taxon>Dikarya</taxon>
        <taxon>Ascomycota</taxon>
        <taxon>Pezizomycotina</taxon>
        <taxon>Sordariomycetes</taxon>
        <taxon>Xylariomycetidae</taxon>
        <taxon>Amphisphaeriales</taxon>
        <taxon>Sporocadaceae</taxon>
        <taxon>Truncatella</taxon>
    </lineage>
</organism>
<dbReference type="OrthoDB" id="3432781at2759"/>
<evidence type="ECO:0000313" key="3">
    <source>
        <dbReference type="Proteomes" id="UP000758603"/>
    </source>
</evidence>
<feature type="region of interest" description="Disordered" evidence="1">
    <location>
        <begin position="239"/>
        <end position="286"/>
    </location>
</feature>
<dbReference type="GeneID" id="70129868"/>
<reference evidence="2" key="1">
    <citation type="journal article" date="2021" name="Nat. Commun.">
        <title>Genetic determinants of endophytism in the Arabidopsis root mycobiome.</title>
        <authorList>
            <person name="Mesny F."/>
            <person name="Miyauchi S."/>
            <person name="Thiergart T."/>
            <person name="Pickel B."/>
            <person name="Atanasova L."/>
            <person name="Karlsson M."/>
            <person name="Huettel B."/>
            <person name="Barry K.W."/>
            <person name="Haridas S."/>
            <person name="Chen C."/>
            <person name="Bauer D."/>
            <person name="Andreopoulos W."/>
            <person name="Pangilinan J."/>
            <person name="LaButti K."/>
            <person name="Riley R."/>
            <person name="Lipzen A."/>
            <person name="Clum A."/>
            <person name="Drula E."/>
            <person name="Henrissat B."/>
            <person name="Kohler A."/>
            <person name="Grigoriev I.V."/>
            <person name="Martin F.M."/>
            <person name="Hacquard S."/>
        </authorList>
    </citation>
    <scope>NUCLEOTIDE SEQUENCE</scope>
    <source>
        <strain evidence="2">MPI-SDFR-AT-0073</strain>
    </source>
</reference>
<dbReference type="EMBL" id="JAGPXC010000011">
    <property type="protein sequence ID" value="KAH6645473.1"/>
    <property type="molecule type" value="Genomic_DNA"/>
</dbReference>
<proteinExistence type="predicted"/>
<dbReference type="Pfam" id="PF13095">
    <property type="entry name" value="FTA2"/>
    <property type="match status" value="1"/>
</dbReference>